<accession>A0A9D4IRN8</accession>
<reference evidence="1" key="2">
    <citation type="submission" date="2020-11" db="EMBL/GenBank/DDBJ databases">
        <authorList>
            <person name="McCartney M.A."/>
            <person name="Auch B."/>
            <person name="Kono T."/>
            <person name="Mallez S."/>
            <person name="Becker A."/>
            <person name="Gohl D.M."/>
            <person name="Silverstein K.A.T."/>
            <person name="Koren S."/>
            <person name="Bechman K.B."/>
            <person name="Herman A."/>
            <person name="Abrahante J.E."/>
            <person name="Garbe J."/>
        </authorList>
    </citation>
    <scope>NUCLEOTIDE SEQUENCE</scope>
    <source>
        <strain evidence="1">Duluth1</strain>
        <tissue evidence="1">Whole animal</tissue>
    </source>
</reference>
<dbReference type="AlphaFoldDB" id="A0A9D4IRN8"/>
<sequence>MLNDCNVNQSQFWKSIGRIGVGHCKETGIPMEVILDDGSVSKDVKEVLDKWKWKTLYSRHDEEHINIIADESNTVNEPLFLMVSVSLK</sequence>
<proteinExistence type="predicted"/>
<dbReference type="EMBL" id="JAIWYP010000008">
    <property type="protein sequence ID" value="KAH3785706.1"/>
    <property type="molecule type" value="Genomic_DNA"/>
</dbReference>
<comment type="caution">
    <text evidence="1">The sequence shown here is derived from an EMBL/GenBank/DDBJ whole genome shotgun (WGS) entry which is preliminary data.</text>
</comment>
<evidence type="ECO:0000313" key="2">
    <source>
        <dbReference type="Proteomes" id="UP000828390"/>
    </source>
</evidence>
<gene>
    <name evidence="1" type="ORF">DPMN_163800</name>
</gene>
<dbReference type="Proteomes" id="UP000828390">
    <property type="component" value="Unassembled WGS sequence"/>
</dbReference>
<name>A0A9D4IRN8_DREPO</name>
<organism evidence="1 2">
    <name type="scientific">Dreissena polymorpha</name>
    <name type="common">Zebra mussel</name>
    <name type="synonym">Mytilus polymorpha</name>
    <dbReference type="NCBI Taxonomy" id="45954"/>
    <lineage>
        <taxon>Eukaryota</taxon>
        <taxon>Metazoa</taxon>
        <taxon>Spiralia</taxon>
        <taxon>Lophotrochozoa</taxon>
        <taxon>Mollusca</taxon>
        <taxon>Bivalvia</taxon>
        <taxon>Autobranchia</taxon>
        <taxon>Heteroconchia</taxon>
        <taxon>Euheterodonta</taxon>
        <taxon>Imparidentia</taxon>
        <taxon>Neoheterodontei</taxon>
        <taxon>Myida</taxon>
        <taxon>Dreissenoidea</taxon>
        <taxon>Dreissenidae</taxon>
        <taxon>Dreissena</taxon>
    </lineage>
</organism>
<evidence type="ECO:0000313" key="1">
    <source>
        <dbReference type="EMBL" id="KAH3785706.1"/>
    </source>
</evidence>
<protein>
    <submittedName>
        <fullName evidence="1">Uncharacterized protein</fullName>
    </submittedName>
</protein>
<keyword evidence="2" id="KW-1185">Reference proteome</keyword>
<reference evidence="1" key="1">
    <citation type="journal article" date="2019" name="bioRxiv">
        <title>The Genome of the Zebra Mussel, Dreissena polymorpha: A Resource for Invasive Species Research.</title>
        <authorList>
            <person name="McCartney M.A."/>
            <person name="Auch B."/>
            <person name="Kono T."/>
            <person name="Mallez S."/>
            <person name="Zhang Y."/>
            <person name="Obille A."/>
            <person name="Becker A."/>
            <person name="Abrahante J.E."/>
            <person name="Garbe J."/>
            <person name="Badalamenti J.P."/>
            <person name="Herman A."/>
            <person name="Mangelson H."/>
            <person name="Liachko I."/>
            <person name="Sullivan S."/>
            <person name="Sone E.D."/>
            <person name="Koren S."/>
            <person name="Silverstein K.A.T."/>
            <person name="Beckman K.B."/>
            <person name="Gohl D.M."/>
        </authorList>
    </citation>
    <scope>NUCLEOTIDE SEQUENCE</scope>
    <source>
        <strain evidence="1">Duluth1</strain>
        <tissue evidence="1">Whole animal</tissue>
    </source>
</reference>